<reference evidence="1 2" key="1">
    <citation type="submission" date="2019-07" db="EMBL/GenBank/DDBJ databases">
        <authorList>
            <person name="Zhao L.H."/>
        </authorList>
    </citation>
    <scope>NUCLEOTIDE SEQUENCE [LARGE SCALE GENOMIC DNA]</scope>
    <source>
        <strain evidence="1 2">Co35</strain>
    </source>
</reference>
<dbReference type="Proteomes" id="UP000316988">
    <property type="component" value="Unassembled WGS sequence"/>
</dbReference>
<dbReference type="AlphaFoldDB" id="A0A554RWZ4"/>
<protein>
    <submittedName>
        <fullName evidence="1">Uncharacterized protein</fullName>
    </submittedName>
</protein>
<comment type="caution">
    <text evidence="1">The sequence shown here is derived from an EMBL/GenBank/DDBJ whole genome shotgun (WGS) entry which is preliminary data.</text>
</comment>
<dbReference type="RefSeq" id="WP_143914187.1">
    <property type="nucleotide sequence ID" value="NZ_VLNT01000013.1"/>
</dbReference>
<dbReference type="InterPro" id="IPR036390">
    <property type="entry name" value="WH_DNA-bd_sf"/>
</dbReference>
<gene>
    <name evidence="1" type="ORF">FNM00_14100</name>
</gene>
<dbReference type="OrthoDB" id="121143at2"/>
<proteinExistence type="predicted"/>
<dbReference type="Gene3D" id="1.10.10.10">
    <property type="entry name" value="Winged helix-like DNA-binding domain superfamily/Winged helix DNA-binding domain"/>
    <property type="match status" value="1"/>
</dbReference>
<sequence>MMLTGRIAHAVADGAVAVAYRRWRVPRVTAGSTFRTVAGIIRVDRIDRIEASALTEADALAAGHSSLAELISTFRGTDADPVFRIALSWAGADQREVLGDCADLAPQDIEAIDALLDRLDARTSWARATLGRIGDRPGVTAAELAGHLPIEKESLKRRLRTLKEHGLTRSLTRGYDLSPRGRAYLDRSRAGSDDS</sequence>
<organism evidence="1 2">
    <name type="scientific">Aeromicrobium piscarium</name>
    <dbReference type="NCBI Taxonomy" id="2590901"/>
    <lineage>
        <taxon>Bacteria</taxon>
        <taxon>Bacillati</taxon>
        <taxon>Actinomycetota</taxon>
        <taxon>Actinomycetes</taxon>
        <taxon>Propionibacteriales</taxon>
        <taxon>Nocardioidaceae</taxon>
        <taxon>Aeromicrobium</taxon>
    </lineage>
</organism>
<dbReference type="EMBL" id="VLNT01000013">
    <property type="protein sequence ID" value="TSD58621.1"/>
    <property type="molecule type" value="Genomic_DNA"/>
</dbReference>
<name>A0A554RWZ4_9ACTN</name>
<evidence type="ECO:0000313" key="2">
    <source>
        <dbReference type="Proteomes" id="UP000316988"/>
    </source>
</evidence>
<keyword evidence="2" id="KW-1185">Reference proteome</keyword>
<dbReference type="InterPro" id="IPR036388">
    <property type="entry name" value="WH-like_DNA-bd_sf"/>
</dbReference>
<evidence type="ECO:0000313" key="1">
    <source>
        <dbReference type="EMBL" id="TSD58621.1"/>
    </source>
</evidence>
<dbReference type="SUPFAM" id="SSF46785">
    <property type="entry name" value="Winged helix' DNA-binding domain"/>
    <property type="match status" value="1"/>
</dbReference>
<accession>A0A554RWZ4</accession>